<evidence type="ECO:0000313" key="20">
    <source>
        <dbReference type="EMBL" id="KAK3332074.1"/>
    </source>
</evidence>
<keyword evidence="8" id="KW-0493">Microtubule</keyword>
<evidence type="ECO:0000256" key="9">
    <source>
        <dbReference type="ARBA" id="ARBA00022776"/>
    </source>
</evidence>
<evidence type="ECO:0000256" key="7">
    <source>
        <dbReference type="ARBA" id="ARBA00022618"/>
    </source>
</evidence>
<keyword evidence="7" id="KW-0132">Cell division</keyword>
<evidence type="ECO:0000256" key="2">
    <source>
        <dbReference type="ARBA" id="ARBA00004186"/>
    </source>
</evidence>
<evidence type="ECO:0000256" key="4">
    <source>
        <dbReference type="ARBA" id="ARBA00005366"/>
    </source>
</evidence>
<dbReference type="GO" id="GO:0042729">
    <property type="term" value="C:DASH complex"/>
    <property type="evidence" value="ECO:0007669"/>
    <property type="project" value="InterPro"/>
</dbReference>
<evidence type="ECO:0000256" key="6">
    <source>
        <dbReference type="ARBA" id="ARBA00022490"/>
    </source>
</evidence>
<comment type="subcellular location">
    <subcellularLocation>
        <location evidence="3">Chromosome</location>
        <location evidence="3">Centromere</location>
        <location evidence="3">Kinetochore</location>
    </subcellularLocation>
    <subcellularLocation>
        <location evidence="2">Cytoplasm</location>
        <location evidence="2">Cytoskeleton</location>
        <location evidence="2">Spindle</location>
    </subcellularLocation>
    <subcellularLocation>
        <location evidence="1">Nucleus</location>
    </subcellularLocation>
</comment>
<evidence type="ECO:0000313" key="21">
    <source>
        <dbReference type="Proteomes" id="UP001286456"/>
    </source>
</evidence>
<evidence type="ECO:0000256" key="8">
    <source>
        <dbReference type="ARBA" id="ARBA00022701"/>
    </source>
</evidence>
<gene>
    <name evidence="20" type="ORF">B0T19DRAFT_94069</name>
</gene>
<evidence type="ECO:0000256" key="15">
    <source>
        <dbReference type="ARBA" id="ARBA00023306"/>
    </source>
</evidence>
<comment type="caution">
    <text evidence="20">The sequence shown here is derived from an EMBL/GenBank/DDBJ whole genome shotgun (WGS) entry which is preliminary data.</text>
</comment>
<feature type="compositionally biased region" description="Acidic residues" evidence="19">
    <location>
        <begin position="1"/>
        <end position="14"/>
    </location>
</feature>
<dbReference type="GO" id="GO:0007059">
    <property type="term" value="P:chromosome segregation"/>
    <property type="evidence" value="ECO:0007669"/>
    <property type="project" value="UniProtKB-KW"/>
</dbReference>
<feature type="compositionally biased region" description="Low complexity" evidence="19">
    <location>
        <begin position="16"/>
        <end position="34"/>
    </location>
</feature>
<name>A0AAE0MIA0_9PEZI</name>
<keyword evidence="21" id="KW-1185">Reference proteome</keyword>
<evidence type="ECO:0000256" key="17">
    <source>
        <dbReference type="ARBA" id="ARBA00044152"/>
    </source>
</evidence>
<dbReference type="GO" id="GO:0072686">
    <property type="term" value="C:mitotic spindle"/>
    <property type="evidence" value="ECO:0007669"/>
    <property type="project" value="InterPro"/>
</dbReference>
<dbReference type="InterPro" id="IPR013960">
    <property type="entry name" value="DASH_Duo1"/>
</dbReference>
<keyword evidence="9" id="KW-0498">Mitosis</keyword>
<reference evidence="20" key="2">
    <citation type="submission" date="2023-06" db="EMBL/GenBank/DDBJ databases">
        <authorList>
            <consortium name="Lawrence Berkeley National Laboratory"/>
            <person name="Haridas S."/>
            <person name="Hensen N."/>
            <person name="Bonometti L."/>
            <person name="Westerberg I."/>
            <person name="Brannstrom I.O."/>
            <person name="Guillou S."/>
            <person name="Cros-Aarteil S."/>
            <person name="Calhoun S."/>
            <person name="Kuo A."/>
            <person name="Mondo S."/>
            <person name="Pangilinan J."/>
            <person name="Riley R."/>
            <person name="Labutti K."/>
            <person name="Andreopoulos B."/>
            <person name="Lipzen A."/>
            <person name="Chen C."/>
            <person name="Yanf M."/>
            <person name="Daum C."/>
            <person name="Ng V."/>
            <person name="Clum A."/>
            <person name="Steindorff A."/>
            <person name="Ohm R."/>
            <person name="Martin F."/>
            <person name="Silar P."/>
            <person name="Natvig D."/>
            <person name="Lalanne C."/>
            <person name="Gautier V."/>
            <person name="Ament-Velasquez S.L."/>
            <person name="Kruys A."/>
            <person name="Hutchinson M.I."/>
            <person name="Powell A.J."/>
            <person name="Barry K."/>
            <person name="Miller A.N."/>
            <person name="Grigoriev I.V."/>
            <person name="Debuchy R."/>
            <person name="Gladieux P."/>
            <person name="Thoren M.H."/>
            <person name="Johannesson H."/>
        </authorList>
    </citation>
    <scope>NUCLEOTIDE SEQUENCE</scope>
    <source>
        <strain evidence="20">SMH4131-1</strain>
    </source>
</reference>
<evidence type="ECO:0000256" key="3">
    <source>
        <dbReference type="ARBA" id="ARBA00004629"/>
    </source>
</evidence>
<keyword evidence="14" id="KW-0539">Nucleus</keyword>
<feature type="compositionally biased region" description="Low complexity" evidence="19">
    <location>
        <begin position="198"/>
        <end position="216"/>
    </location>
</feature>
<keyword evidence="16" id="KW-0137">Centromere</keyword>
<dbReference type="EMBL" id="JAUEPO010000002">
    <property type="protein sequence ID" value="KAK3332074.1"/>
    <property type="molecule type" value="Genomic_DNA"/>
</dbReference>
<evidence type="ECO:0000256" key="1">
    <source>
        <dbReference type="ARBA" id="ARBA00004123"/>
    </source>
</evidence>
<dbReference type="GO" id="GO:0051301">
    <property type="term" value="P:cell division"/>
    <property type="evidence" value="ECO:0007669"/>
    <property type="project" value="UniProtKB-KW"/>
</dbReference>
<dbReference type="PANTHER" id="PTHR28216">
    <property type="entry name" value="DASH COMPLEX SUBUNIT DUO1"/>
    <property type="match status" value="1"/>
</dbReference>
<feature type="region of interest" description="Disordered" evidence="19">
    <location>
        <begin position="136"/>
        <end position="233"/>
    </location>
</feature>
<organism evidence="20 21">
    <name type="scientific">Cercophora scortea</name>
    <dbReference type="NCBI Taxonomy" id="314031"/>
    <lineage>
        <taxon>Eukaryota</taxon>
        <taxon>Fungi</taxon>
        <taxon>Dikarya</taxon>
        <taxon>Ascomycota</taxon>
        <taxon>Pezizomycotina</taxon>
        <taxon>Sordariomycetes</taxon>
        <taxon>Sordariomycetidae</taxon>
        <taxon>Sordariales</taxon>
        <taxon>Lasiosphaeriaceae</taxon>
        <taxon>Cercophora</taxon>
    </lineage>
</organism>
<evidence type="ECO:0000256" key="10">
    <source>
        <dbReference type="ARBA" id="ARBA00022829"/>
    </source>
</evidence>
<feature type="compositionally biased region" description="Basic and acidic residues" evidence="19">
    <location>
        <begin position="141"/>
        <end position="168"/>
    </location>
</feature>
<sequence>MADNMDSSDNDEFFDSPSPSAKPAAARPAQQQQPERSKTPGANQSSRFDTDESREAALRRELEGVRNINQVIEGVIGTLERAKGNMGTVSKTVDNASTLLNTWTRMLSQTEHNQRLILNPNWKGATQDLLDAENETFQKQQEAERRAAEAERRREEARRKAEEDERPRSVPPPARGTARGGRVRGRGGLTRGGGSVYGSGAASSSSSIPSARTTSGIGRGIGSTRGARARGAK</sequence>
<evidence type="ECO:0000256" key="18">
    <source>
        <dbReference type="ARBA" id="ARBA00044358"/>
    </source>
</evidence>
<evidence type="ECO:0000256" key="14">
    <source>
        <dbReference type="ARBA" id="ARBA00023242"/>
    </source>
</evidence>
<dbReference type="PANTHER" id="PTHR28216:SF1">
    <property type="entry name" value="DASH COMPLEX SUBUNIT DUO1"/>
    <property type="match status" value="1"/>
</dbReference>
<dbReference type="AlphaFoldDB" id="A0AAE0MIA0"/>
<protein>
    <recommendedName>
        <fullName evidence="17">DASH complex subunit DUO1</fullName>
    </recommendedName>
    <alternativeName>
        <fullName evidence="18">Outer kinetochore protein DUO1</fullName>
    </alternativeName>
</protein>
<comment type="similarity">
    <text evidence="4">Belongs to the DASH complex DUO1 family.</text>
</comment>
<keyword evidence="6" id="KW-0963">Cytoplasm</keyword>
<evidence type="ECO:0000256" key="16">
    <source>
        <dbReference type="ARBA" id="ARBA00023328"/>
    </source>
</evidence>
<dbReference type="Pfam" id="PF08651">
    <property type="entry name" value="DASH_Duo1"/>
    <property type="match status" value="1"/>
</dbReference>
<feature type="region of interest" description="Disordered" evidence="19">
    <location>
        <begin position="1"/>
        <end position="54"/>
    </location>
</feature>
<proteinExistence type="inferred from homology"/>
<dbReference type="GO" id="GO:0000278">
    <property type="term" value="P:mitotic cell cycle"/>
    <property type="evidence" value="ECO:0007669"/>
    <property type="project" value="InterPro"/>
</dbReference>
<reference evidence="20" key="1">
    <citation type="journal article" date="2023" name="Mol. Phylogenet. Evol.">
        <title>Genome-scale phylogeny and comparative genomics of the fungal order Sordariales.</title>
        <authorList>
            <person name="Hensen N."/>
            <person name="Bonometti L."/>
            <person name="Westerberg I."/>
            <person name="Brannstrom I.O."/>
            <person name="Guillou S."/>
            <person name="Cros-Aarteil S."/>
            <person name="Calhoun S."/>
            <person name="Haridas S."/>
            <person name="Kuo A."/>
            <person name="Mondo S."/>
            <person name="Pangilinan J."/>
            <person name="Riley R."/>
            <person name="LaButti K."/>
            <person name="Andreopoulos B."/>
            <person name="Lipzen A."/>
            <person name="Chen C."/>
            <person name="Yan M."/>
            <person name="Daum C."/>
            <person name="Ng V."/>
            <person name="Clum A."/>
            <person name="Steindorff A."/>
            <person name="Ohm R.A."/>
            <person name="Martin F."/>
            <person name="Silar P."/>
            <person name="Natvig D.O."/>
            <person name="Lalanne C."/>
            <person name="Gautier V."/>
            <person name="Ament-Velasquez S.L."/>
            <person name="Kruys A."/>
            <person name="Hutchinson M.I."/>
            <person name="Powell A.J."/>
            <person name="Barry K."/>
            <person name="Miller A.N."/>
            <person name="Grigoriev I.V."/>
            <person name="Debuchy R."/>
            <person name="Gladieux P."/>
            <person name="Hiltunen Thoren M."/>
            <person name="Johannesson H."/>
        </authorList>
    </citation>
    <scope>NUCLEOTIDE SEQUENCE</scope>
    <source>
        <strain evidence="20">SMH4131-1</strain>
    </source>
</reference>
<accession>A0AAE0MIA0</accession>
<dbReference type="Proteomes" id="UP001286456">
    <property type="component" value="Unassembled WGS sequence"/>
</dbReference>
<keyword evidence="13" id="KW-0206">Cytoskeleton</keyword>
<dbReference type="GO" id="GO:0005874">
    <property type="term" value="C:microtubule"/>
    <property type="evidence" value="ECO:0007669"/>
    <property type="project" value="UniProtKB-KW"/>
</dbReference>
<evidence type="ECO:0000256" key="12">
    <source>
        <dbReference type="ARBA" id="ARBA00023054"/>
    </source>
</evidence>
<keyword evidence="5" id="KW-0158">Chromosome</keyword>
<evidence type="ECO:0000256" key="19">
    <source>
        <dbReference type="SAM" id="MobiDB-lite"/>
    </source>
</evidence>
<evidence type="ECO:0000256" key="13">
    <source>
        <dbReference type="ARBA" id="ARBA00023212"/>
    </source>
</evidence>
<keyword evidence="11" id="KW-0995">Kinetochore</keyword>
<evidence type="ECO:0000256" key="11">
    <source>
        <dbReference type="ARBA" id="ARBA00022838"/>
    </source>
</evidence>
<evidence type="ECO:0000256" key="5">
    <source>
        <dbReference type="ARBA" id="ARBA00022454"/>
    </source>
</evidence>
<keyword evidence="12" id="KW-0175">Coiled coil</keyword>
<keyword evidence="15" id="KW-0131">Cell cycle</keyword>
<keyword evidence="10" id="KW-0159">Chromosome partition</keyword>
<feature type="compositionally biased region" description="Gly residues" evidence="19">
    <location>
        <begin position="186"/>
        <end position="197"/>
    </location>
</feature>